<dbReference type="VEuPathDB" id="FungiDB:FOMG_19312"/>
<accession>W9Z5P0</accession>
<feature type="region of interest" description="Disordered" evidence="1">
    <location>
        <begin position="54"/>
        <end position="88"/>
    </location>
</feature>
<gene>
    <name evidence="2" type="ORF">FOMG_19312</name>
</gene>
<protein>
    <submittedName>
        <fullName evidence="2">Uncharacterized protein</fullName>
    </submittedName>
</protein>
<reference evidence="2" key="1">
    <citation type="submission" date="2012-04" db="EMBL/GenBank/DDBJ databases">
        <title>The Genome Sequence of Fusarium oxysporum melonis.</title>
        <authorList>
            <consortium name="The Broad Institute Genome Sequencing Platform"/>
            <person name="Ma L.-J."/>
            <person name="Gale L.R."/>
            <person name="Schwartz D.C."/>
            <person name="Zhou S."/>
            <person name="Corby-Kistler H."/>
            <person name="Young S.K."/>
            <person name="Zeng Q."/>
            <person name="Gargeya S."/>
            <person name="Fitzgerald M."/>
            <person name="Haas B."/>
            <person name="Abouelleil A."/>
            <person name="Alvarado L."/>
            <person name="Arachchi H.M."/>
            <person name="Berlin A."/>
            <person name="Brown A."/>
            <person name="Chapman S.B."/>
            <person name="Chen Z."/>
            <person name="Dunbar C."/>
            <person name="Freedman E."/>
            <person name="Gearin G."/>
            <person name="Goldberg J."/>
            <person name="Griggs A."/>
            <person name="Gujja S."/>
            <person name="Heiman D."/>
            <person name="Howarth C."/>
            <person name="Larson L."/>
            <person name="Lui A."/>
            <person name="MacDonald P.J.P."/>
            <person name="Montmayeur A."/>
            <person name="Murphy C."/>
            <person name="Neiman D."/>
            <person name="Pearson M."/>
            <person name="Priest M."/>
            <person name="Roberts A."/>
            <person name="Saif S."/>
            <person name="Shea T."/>
            <person name="Shenoy N."/>
            <person name="Sisk P."/>
            <person name="Stolte C."/>
            <person name="Sykes S."/>
            <person name="Wortman J."/>
            <person name="Nusbaum C."/>
            <person name="Birren B."/>
        </authorList>
    </citation>
    <scope>NUCLEOTIDE SEQUENCE</scope>
    <source>
        <strain evidence="2">26406</strain>
    </source>
</reference>
<name>W9Z5P0_FUSOX</name>
<dbReference type="EMBL" id="KI980484">
    <property type="protein sequence ID" value="EXK23942.1"/>
    <property type="molecule type" value="Genomic_DNA"/>
</dbReference>
<evidence type="ECO:0000313" key="2">
    <source>
        <dbReference type="EMBL" id="EXK23942.1"/>
    </source>
</evidence>
<dbReference type="HOGENOM" id="CLU_1372271_0_0_1"/>
<feature type="compositionally biased region" description="Basic residues" evidence="1">
    <location>
        <begin position="67"/>
        <end position="78"/>
    </location>
</feature>
<sequence length="199" mass="23447">MFPPILQGVEFLEFFVITNHKERARCRPVKSSPDEKPRITPPFSSQLFEFDPQNTFSEHMPGSTAKPPRKVAHRRRREHPSTQSEKEKLSFCDRGTTYSLRARYRQTARASNAAEERAMLGWDSEEFKSKRKGVLWDNIEFRKGFTVQNIDKLAKKVLEKILHQSQRHYSISEISVTQSQPLTPSSSSYYYYYYINCRW</sequence>
<dbReference type="Proteomes" id="UP000030703">
    <property type="component" value="Unassembled WGS sequence"/>
</dbReference>
<proteinExistence type="predicted"/>
<organism evidence="2">
    <name type="scientific">Fusarium oxysporum f. sp. melonis 26406</name>
    <dbReference type="NCBI Taxonomy" id="1089452"/>
    <lineage>
        <taxon>Eukaryota</taxon>
        <taxon>Fungi</taxon>
        <taxon>Dikarya</taxon>
        <taxon>Ascomycota</taxon>
        <taxon>Pezizomycotina</taxon>
        <taxon>Sordariomycetes</taxon>
        <taxon>Hypocreomycetidae</taxon>
        <taxon>Hypocreales</taxon>
        <taxon>Nectriaceae</taxon>
        <taxon>Fusarium</taxon>
        <taxon>Fusarium oxysporum species complex</taxon>
    </lineage>
</organism>
<reference evidence="2" key="2">
    <citation type="submission" date="2014-02" db="EMBL/GenBank/DDBJ databases">
        <title>Annotation of the Genome Sequence of Fusarium oxysporum f. sp. melonis 26406.</title>
        <authorList>
            <consortium name="The Broad Institute Genomics Platform"/>
            <person name="Ma L.-J."/>
            <person name="Corby-Kistler H."/>
            <person name="Broz K."/>
            <person name="Gale L.R."/>
            <person name="Jonkers W."/>
            <person name="O'Donnell K."/>
            <person name="Ploetz R."/>
            <person name="Steinberg C."/>
            <person name="Schwartz D.C."/>
            <person name="VanEtten H."/>
            <person name="Zhou S."/>
            <person name="Young S.K."/>
            <person name="Zeng Q."/>
            <person name="Gargeya S."/>
            <person name="Fitzgerald M."/>
            <person name="Abouelleil A."/>
            <person name="Alvarado L."/>
            <person name="Chapman S.B."/>
            <person name="Gainer-Dewar J."/>
            <person name="Goldberg J."/>
            <person name="Griggs A."/>
            <person name="Gujja S."/>
            <person name="Hansen M."/>
            <person name="Howarth C."/>
            <person name="Imamovic A."/>
            <person name="Ireland A."/>
            <person name="Larimer J."/>
            <person name="McCowan C."/>
            <person name="Murphy C."/>
            <person name="Pearson M."/>
            <person name="Poon T.W."/>
            <person name="Priest M."/>
            <person name="Roberts A."/>
            <person name="Saif S."/>
            <person name="Shea T."/>
            <person name="Sykes S."/>
            <person name="Wortman J."/>
            <person name="Nusbaum C."/>
            <person name="Birren B."/>
        </authorList>
    </citation>
    <scope>NUCLEOTIDE SEQUENCE</scope>
    <source>
        <strain evidence="2">26406</strain>
    </source>
</reference>
<evidence type="ECO:0000256" key="1">
    <source>
        <dbReference type="SAM" id="MobiDB-lite"/>
    </source>
</evidence>
<dbReference type="AlphaFoldDB" id="W9Z5P0"/>